<reference evidence="2" key="1">
    <citation type="journal article" date="2010" name="Nat. Biotechnol.">
        <title>Draft genome sequence of the oilseed species Ricinus communis.</title>
        <authorList>
            <person name="Chan A.P."/>
            <person name="Crabtree J."/>
            <person name="Zhao Q."/>
            <person name="Lorenzi H."/>
            <person name="Orvis J."/>
            <person name="Puiu D."/>
            <person name="Melake-Berhan A."/>
            <person name="Jones K.M."/>
            <person name="Redman J."/>
            <person name="Chen G."/>
            <person name="Cahoon E.B."/>
            <person name="Gedil M."/>
            <person name="Stanke M."/>
            <person name="Haas B.J."/>
            <person name="Wortman J.R."/>
            <person name="Fraser-Liggett C.M."/>
            <person name="Ravel J."/>
            <person name="Rabinowicz P.D."/>
        </authorList>
    </citation>
    <scope>NUCLEOTIDE SEQUENCE [LARGE SCALE GENOMIC DNA]</scope>
    <source>
        <strain evidence="2">cv. Hale</strain>
    </source>
</reference>
<evidence type="ECO:0000313" key="1">
    <source>
        <dbReference type="EMBL" id="EEF29804.1"/>
    </source>
</evidence>
<name>B9T2W8_RICCO</name>
<accession>B9T2W8</accession>
<dbReference type="AlphaFoldDB" id="B9T2W8"/>
<sequence length="140" mass="15320">MTLATYHSFYSGYMEASILLKNERVCSAKTDSFFLEGSSNSNTKKLVQVNLFASSVYINQRVAEAAIAERVSDHANTAVTFSFILNGIGKMDPEQRSQQKKNIVVSCDDLRVGFVSNNTEIGSLLGPSLPCTVDAYSSDF</sequence>
<gene>
    <name evidence="1" type="ORF">RCOM_1395260</name>
</gene>
<protein>
    <submittedName>
        <fullName evidence="1">Uncharacterized protein</fullName>
    </submittedName>
</protein>
<proteinExistence type="predicted"/>
<keyword evidence="2" id="KW-1185">Reference proteome</keyword>
<organism evidence="1 2">
    <name type="scientific">Ricinus communis</name>
    <name type="common">Castor bean</name>
    <dbReference type="NCBI Taxonomy" id="3988"/>
    <lineage>
        <taxon>Eukaryota</taxon>
        <taxon>Viridiplantae</taxon>
        <taxon>Streptophyta</taxon>
        <taxon>Embryophyta</taxon>
        <taxon>Tracheophyta</taxon>
        <taxon>Spermatophyta</taxon>
        <taxon>Magnoliopsida</taxon>
        <taxon>eudicotyledons</taxon>
        <taxon>Gunneridae</taxon>
        <taxon>Pentapetalae</taxon>
        <taxon>rosids</taxon>
        <taxon>fabids</taxon>
        <taxon>Malpighiales</taxon>
        <taxon>Euphorbiaceae</taxon>
        <taxon>Acalyphoideae</taxon>
        <taxon>Acalypheae</taxon>
        <taxon>Ricinus</taxon>
    </lineage>
</organism>
<dbReference type="Proteomes" id="UP000008311">
    <property type="component" value="Unassembled WGS sequence"/>
</dbReference>
<evidence type="ECO:0000313" key="2">
    <source>
        <dbReference type="Proteomes" id="UP000008311"/>
    </source>
</evidence>
<dbReference type="InParanoid" id="B9T2W8"/>
<dbReference type="EMBL" id="EQ974394">
    <property type="protein sequence ID" value="EEF29804.1"/>
    <property type="molecule type" value="Genomic_DNA"/>
</dbReference>